<accession>A0A1B6GQA5</accession>
<evidence type="ECO:0000313" key="14">
    <source>
        <dbReference type="EMBL" id="JAS68062.1"/>
    </source>
</evidence>
<feature type="transmembrane region" description="Helical" evidence="11">
    <location>
        <begin position="6"/>
        <end position="25"/>
    </location>
</feature>
<feature type="transmembrane region" description="Helical" evidence="11">
    <location>
        <begin position="37"/>
        <end position="59"/>
    </location>
</feature>
<keyword evidence="2 11" id="KW-0812">Transmembrane</keyword>
<proteinExistence type="inferred from homology"/>
<dbReference type="Pfam" id="PF15065">
    <property type="entry name" value="NCU-G1"/>
    <property type="match status" value="1"/>
</dbReference>
<evidence type="ECO:0000256" key="7">
    <source>
        <dbReference type="ARBA" id="ARBA00023228"/>
    </source>
</evidence>
<evidence type="ECO:0000256" key="1">
    <source>
        <dbReference type="ARBA" id="ARBA00010599"/>
    </source>
</evidence>
<evidence type="ECO:0000313" key="13">
    <source>
        <dbReference type="EMBL" id="JAS64601.1"/>
    </source>
</evidence>
<evidence type="ECO:0008006" key="15">
    <source>
        <dbReference type="Google" id="ProtNLM"/>
    </source>
</evidence>
<dbReference type="EMBL" id="GECZ01005168">
    <property type="protein sequence ID" value="JAS64601.1"/>
    <property type="molecule type" value="Transcribed_RNA"/>
</dbReference>
<evidence type="ECO:0000256" key="6">
    <source>
        <dbReference type="ARBA" id="ARBA00023180"/>
    </source>
</evidence>
<feature type="transmembrane region" description="Helical" evidence="11">
    <location>
        <begin position="404"/>
        <end position="429"/>
    </location>
</feature>
<evidence type="ECO:0000256" key="9">
    <source>
        <dbReference type="ARBA" id="ARBA00024189"/>
    </source>
</evidence>
<organism evidence="13">
    <name type="scientific">Cuerna arida</name>
    <dbReference type="NCBI Taxonomy" id="1464854"/>
    <lineage>
        <taxon>Eukaryota</taxon>
        <taxon>Metazoa</taxon>
        <taxon>Ecdysozoa</taxon>
        <taxon>Arthropoda</taxon>
        <taxon>Hexapoda</taxon>
        <taxon>Insecta</taxon>
        <taxon>Pterygota</taxon>
        <taxon>Neoptera</taxon>
        <taxon>Paraneoptera</taxon>
        <taxon>Hemiptera</taxon>
        <taxon>Auchenorrhyncha</taxon>
        <taxon>Membracoidea</taxon>
        <taxon>Cicadellidae</taxon>
        <taxon>Cicadellinae</taxon>
        <taxon>Proconiini</taxon>
        <taxon>Cuerna</taxon>
    </lineage>
</organism>
<dbReference type="EMBL" id="GECZ01018562">
    <property type="protein sequence ID" value="JAS51207.1"/>
    <property type="molecule type" value="Transcribed_RNA"/>
</dbReference>
<keyword evidence="5 11" id="KW-0472">Membrane</keyword>
<evidence type="ECO:0000313" key="12">
    <source>
        <dbReference type="EMBL" id="JAS51207.1"/>
    </source>
</evidence>
<dbReference type="EMBL" id="GECZ01001707">
    <property type="protein sequence ID" value="JAS68062.1"/>
    <property type="molecule type" value="Transcribed_RNA"/>
</dbReference>
<evidence type="ECO:0000256" key="11">
    <source>
        <dbReference type="SAM" id="Phobius"/>
    </source>
</evidence>
<sequence>WVVCFCLAFGIGNIVLLEVFYPIFCKFELAQLLLVKYYNMIIKSSIYFCLLSVFIGGVMSDRKITVALNPGCNISNCKNMVLVHVKAEGKNDTLHHLWDFTGKPALLLAVTQPNATITIAWQEFSFGQEGAITIDPPPTYVYGVVIDQMIEFNDEEDTGALNQSSSNSSYINLMDTKNFDWKMSNLTNSSSKASLTIEATEYSDEQGGIKKTGIIRIEMSAYGGEDHGDALPHLLHSGNASQMDLTVEKLTTQYSNSRFGLHLVTVSSDSVNGTVTVRPRKTLDDEHAPGVFTMVEMLTPPAQAGQCGGYLQWRPVVYTSSAREMTSSTETVEYGVAVPTEPSRTLNLTLLYSVFGYRLDEMLVVATNITFGTAGDGFFRKYKYAAWTMLVGYGHPPEEQFSTLVALVLLLGLGLPAIVILAGTVCIVVRRLQRNKDDLFLSR</sequence>
<dbReference type="PANTHER" id="PTHR31981">
    <property type="entry name" value="GLYCOSYLATED LYSOSOMAL MEMBRANE PROTEIN"/>
    <property type="match status" value="1"/>
</dbReference>
<name>A0A1B6GQA5_9HEMI</name>
<comment type="subcellular location">
    <subcellularLocation>
        <location evidence="9">Lysosome membrane</location>
        <topology evidence="9">Single-pass type I membrane protein</topology>
        <orientation evidence="9">Lumenal side</orientation>
    </subcellularLocation>
</comment>
<keyword evidence="6" id="KW-0325">Glycoprotein</keyword>
<keyword evidence="4 11" id="KW-1133">Transmembrane helix</keyword>
<dbReference type="AlphaFoldDB" id="A0A1B6GQA5"/>
<comment type="similarity">
    <text evidence="1">Belongs to the GLMP family.</text>
</comment>
<reference evidence="13" key="1">
    <citation type="submission" date="2015-11" db="EMBL/GenBank/DDBJ databases">
        <title>De novo transcriptome assembly of four potential Pierce s Disease insect vectors from Arizona vineyards.</title>
        <authorList>
            <person name="Tassone E.E."/>
        </authorList>
    </citation>
    <scope>NUCLEOTIDE SEQUENCE</scope>
</reference>
<evidence type="ECO:0000256" key="5">
    <source>
        <dbReference type="ARBA" id="ARBA00023136"/>
    </source>
</evidence>
<comment type="subunit">
    <text evidence="10">Interacts (via lumenal domain) with lysosomal protein MFSD1; the interaction starts while both proteins are still in the endoplasmic reticulum and is required for stabilization of MFSD1 in lysosomes but has no direct effect on its targeting to lysosomes or transporter activity.</text>
</comment>
<feature type="non-terminal residue" evidence="13">
    <location>
        <position position="1"/>
    </location>
</feature>
<evidence type="ECO:0000256" key="8">
    <source>
        <dbReference type="ARBA" id="ARBA00024176"/>
    </source>
</evidence>
<comment type="function">
    <text evidence="8">Required to protect lysosomal transporter MFSD1 from lysosomal proteolysis and for MFSD1 lysosomal localization.</text>
</comment>
<gene>
    <name evidence="14" type="ORF">g.30470</name>
    <name evidence="13" type="ORF">g.30472</name>
    <name evidence="12" type="ORF">g.30473</name>
</gene>
<keyword evidence="7" id="KW-0458">Lysosome</keyword>
<keyword evidence="3" id="KW-0732">Signal</keyword>
<dbReference type="GO" id="GO:0005765">
    <property type="term" value="C:lysosomal membrane"/>
    <property type="evidence" value="ECO:0007669"/>
    <property type="project" value="UniProtKB-SubCell"/>
</dbReference>
<dbReference type="InterPro" id="IPR029382">
    <property type="entry name" value="NCU-G1"/>
</dbReference>
<evidence type="ECO:0000256" key="4">
    <source>
        <dbReference type="ARBA" id="ARBA00022989"/>
    </source>
</evidence>
<dbReference type="PANTHER" id="PTHR31981:SF1">
    <property type="entry name" value="GLYCOSYLATED LYSOSOMAL MEMBRANE PROTEIN"/>
    <property type="match status" value="1"/>
</dbReference>
<protein>
    <recommendedName>
        <fullName evidence="15">Lysosomal protein NCU-G1</fullName>
    </recommendedName>
</protein>
<evidence type="ECO:0000256" key="10">
    <source>
        <dbReference type="ARBA" id="ARBA00044960"/>
    </source>
</evidence>
<evidence type="ECO:0000256" key="3">
    <source>
        <dbReference type="ARBA" id="ARBA00022729"/>
    </source>
</evidence>
<evidence type="ECO:0000256" key="2">
    <source>
        <dbReference type="ARBA" id="ARBA00022692"/>
    </source>
</evidence>